<keyword evidence="2" id="KW-0813">Transport</keyword>
<feature type="transmembrane region" description="Helical" evidence="9">
    <location>
        <begin position="344"/>
        <end position="367"/>
    </location>
</feature>
<keyword evidence="12" id="KW-1185">Reference proteome</keyword>
<dbReference type="InterPro" id="IPR011701">
    <property type="entry name" value="MFS"/>
</dbReference>
<feature type="transmembrane region" description="Helical" evidence="9">
    <location>
        <begin position="47"/>
        <end position="69"/>
    </location>
</feature>
<dbReference type="Gene3D" id="1.20.1250.20">
    <property type="entry name" value="MFS general substrate transporter like domains"/>
    <property type="match status" value="1"/>
</dbReference>
<keyword evidence="4 9" id="KW-0812">Transmembrane</keyword>
<accession>A0A934QET5</accession>
<dbReference type="InterPro" id="IPR020846">
    <property type="entry name" value="MFS_dom"/>
</dbReference>
<feature type="transmembrane region" description="Helical" evidence="9">
    <location>
        <begin position="288"/>
        <end position="305"/>
    </location>
</feature>
<gene>
    <name evidence="11" type="ORF">JD292_07245</name>
</gene>
<dbReference type="AlphaFoldDB" id="A0A934QET5"/>
<keyword evidence="6 9" id="KW-0472">Membrane</keyword>
<evidence type="ECO:0000256" key="4">
    <source>
        <dbReference type="ARBA" id="ARBA00022692"/>
    </source>
</evidence>
<keyword evidence="3" id="KW-1003">Cell membrane</keyword>
<feature type="transmembrane region" description="Helical" evidence="9">
    <location>
        <begin position="311"/>
        <end position="332"/>
    </location>
</feature>
<evidence type="ECO:0000256" key="2">
    <source>
        <dbReference type="ARBA" id="ARBA00022448"/>
    </source>
</evidence>
<feature type="transmembrane region" description="Helical" evidence="9">
    <location>
        <begin position="210"/>
        <end position="237"/>
    </location>
</feature>
<sequence>MSLPPSRRRAPLVALLAGDGCSRAGNAVTVVAIPLLALQLDPSPWSVTIAGVAATAPIVIGGTMGGVLVDRFGFRSASIVADAASGITVLAIPVLAAAGLLPIWVLLLLVFASNLLDAPGNAARLSQLPELAALAGVPLEKAAAAQATVSRTAAMLGVSAAGVVVAFASAAGALLLTAGAFCCAILLTVRCIPRSDAPASTGPRSSNREGMLAGFAFIWRTPLFRAVVMMVVLTNAIDIAGATVLRPLYADRTGDPSVLGLMAACIAGGGLVGAAASGLLGDRVPRRPLFLVLFVLAGAPPYVILACEPPLPVALGALAIAGLAGGPLNPLIDSAILHLVPPGIRARVLAAISACVTSAMPLGSFFAGAAVGGFGLDGAMLAAAALYIAVLAATGFGARWREF</sequence>
<feature type="transmembrane region" description="Helical" evidence="9">
    <location>
        <begin position="257"/>
        <end position="281"/>
    </location>
</feature>
<organism evidence="11 12">
    <name type="scientific">Leucobacter edaphi</name>
    <dbReference type="NCBI Taxonomy" id="2796472"/>
    <lineage>
        <taxon>Bacteria</taxon>
        <taxon>Bacillati</taxon>
        <taxon>Actinomycetota</taxon>
        <taxon>Actinomycetes</taxon>
        <taxon>Micrococcales</taxon>
        <taxon>Microbacteriaceae</taxon>
        <taxon>Leucobacter</taxon>
    </lineage>
</organism>
<dbReference type="Pfam" id="PF07690">
    <property type="entry name" value="MFS_1"/>
    <property type="match status" value="1"/>
</dbReference>
<dbReference type="EMBL" id="JAEHOI010000006">
    <property type="protein sequence ID" value="MBK0421867.1"/>
    <property type="molecule type" value="Genomic_DNA"/>
</dbReference>
<feature type="domain" description="Major facilitator superfamily (MFS) profile" evidence="10">
    <location>
        <begin position="224"/>
        <end position="403"/>
    </location>
</feature>
<protein>
    <recommendedName>
        <fullName evidence="8">Multidrug efflux pump Tap</fullName>
    </recommendedName>
</protein>
<evidence type="ECO:0000256" key="8">
    <source>
        <dbReference type="ARBA" id="ARBA00040914"/>
    </source>
</evidence>
<dbReference type="SUPFAM" id="SSF103473">
    <property type="entry name" value="MFS general substrate transporter"/>
    <property type="match status" value="1"/>
</dbReference>
<dbReference type="PANTHER" id="PTHR23513">
    <property type="entry name" value="INTEGRAL MEMBRANE EFFLUX PROTEIN-RELATED"/>
    <property type="match status" value="1"/>
</dbReference>
<comment type="similarity">
    <text evidence="7">Belongs to the major facilitator superfamily. Drug:H(+) antiporter-3 (DHA3) (TC 2.A.1.21) family.</text>
</comment>
<dbReference type="InterPro" id="IPR036259">
    <property type="entry name" value="MFS_trans_sf"/>
</dbReference>
<dbReference type="GO" id="GO:0022857">
    <property type="term" value="F:transmembrane transporter activity"/>
    <property type="evidence" value="ECO:0007669"/>
    <property type="project" value="InterPro"/>
</dbReference>
<evidence type="ECO:0000256" key="5">
    <source>
        <dbReference type="ARBA" id="ARBA00022989"/>
    </source>
</evidence>
<feature type="transmembrane region" description="Helical" evidence="9">
    <location>
        <begin position="379"/>
        <end position="398"/>
    </location>
</feature>
<dbReference type="PANTHER" id="PTHR23513:SF9">
    <property type="entry name" value="ENTEROBACTIN EXPORTER ENTS"/>
    <property type="match status" value="1"/>
</dbReference>
<dbReference type="Proteomes" id="UP000618733">
    <property type="component" value="Unassembled WGS sequence"/>
</dbReference>
<feature type="transmembrane region" description="Helical" evidence="9">
    <location>
        <begin position="90"/>
        <end position="112"/>
    </location>
</feature>
<evidence type="ECO:0000256" key="6">
    <source>
        <dbReference type="ARBA" id="ARBA00023136"/>
    </source>
</evidence>
<comment type="caution">
    <text evidence="11">The sequence shown here is derived from an EMBL/GenBank/DDBJ whole genome shotgun (WGS) entry which is preliminary data.</text>
</comment>
<evidence type="ECO:0000259" key="10">
    <source>
        <dbReference type="PROSITE" id="PS50850"/>
    </source>
</evidence>
<evidence type="ECO:0000256" key="7">
    <source>
        <dbReference type="ARBA" id="ARBA00038075"/>
    </source>
</evidence>
<dbReference type="RefSeq" id="WP_200132080.1">
    <property type="nucleotide sequence ID" value="NZ_JAEHOI010000006.1"/>
</dbReference>
<dbReference type="CDD" id="cd06173">
    <property type="entry name" value="MFS_MefA_like"/>
    <property type="match status" value="1"/>
</dbReference>
<evidence type="ECO:0000256" key="1">
    <source>
        <dbReference type="ARBA" id="ARBA00004429"/>
    </source>
</evidence>
<name>A0A934QET5_9MICO</name>
<reference evidence="11" key="1">
    <citation type="submission" date="2020-12" db="EMBL/GenBank/DDBJ databases">
        <title>Leucobacter sp. CAS2, isolated from Chromium sludge.</title>
        <authorList>
            <person name="Xu Z."/>
        </authorList>
    </citation>
    <scope>NUCLEOTIDE SEQUENCE</scope>
    <source>
        <strain evidence="11">CSA2</strain>
    </source>
</reference>
<dbReference type="PROSITE" id="PS50850">
    <property type="entry name" value="MFS"/>
    <property type="match status" value="1"/>
</dbReference>
<proteinExistence type="inferred from homology"/>
<evidence type="ECO:0000313" key="11">
    <source>
        <dbReference type="EMBL" id="MBK0421867.1"/>
    </source>
</evidence>
<feature type="transmembrane region" description="Helical" evidence="9">
    <location>
        <begin position="160"/>
        <end position="189"/>
    </location>
</feature>
<evidence type="ECO:0000256" key="9">
    <source>
        <dbReference type="SAM" id="Phobius"/>
    </source>
</evidence>
<dbReference type="GO" id="GO:0005886">
    <property type="term" value="C:plasma membrane"/>
    <property type="evidence" value="ECO:0007669"/>
    <property type="project" value="UniProtKB-SubCell"/>
</dbReference>
<comment type="subcellular location">
    <subcellularLocation>
        <location evidence="1">Cell inner membrane</location>
        <topology evidence="1">Multi-pass membrane protein</topology>
    </subcellularLocation>
</comment>
<evidence type="ECO:0000313" key="12">
    <source>
        <dbReference type="Proteomes" id="UP000618733"/>
    </source>
</evidence>
<keyword evidence="5 9" id="KW-1133">Transmembrane helix</keyword>
<evidence type="ECO:0000256" key="3">
    <source>
        <dbReference type="ARBA" id="ARBA00022475"/>
    </source>
</evidence>